<dbReference type="EMBL" id="JABBGM010000002">
    <property type="protein sequence ID" value="NML93014.1"/>
    <property type="molecule type" value="Genomic_DNA"/>
</dbReference>
<proteinExistence type="inferred from homology"/>
<keyword evidence="3" id="KW-1185">Reference proteome</keyword>
<evidence type="ECO:0000313" key="3">
    <source>
        <dbReference type="Proteomes" id="UP000583556"/>
    </source>
</evidence>
<dbReference type="AlphaFoldDB" id="A0A7Y0BMG3"/>
<dbReference type="PANTHER" id="PTHR35024:SF4">
    <property type="entry name" value="POLYMER-FORMING CYTOSKELETAL PROTEIN"/>
    <property type="match status" value="1"/>
</dbReference>
<gene>
    <name evidence="2" type="ORF">HHL27_04950</name>
</gene>
<evidence type="ECO:0000313" key="2">
    <source>
        <dbReference type="EMBL" id="NML93014.1"/>
    </source>
</evidence>
<sequence length="133" mass="13840">MFSRKTVANTSAGRIDRSVGGTFSILGADLVVRGDVTATSDLHIDGDVDGDIHCASVVQGEQSTIRGSIIAKTARLSGKVVGNVEATELVVLRSARIEGDLHYEALTIEHGAQVDGRLSRRAAESSIVPALAG</sequence>
<dbReference type="Proteomes" id="UP000583556">
    <property type="component" value="Unassembled WGS sequence"/>
</dbReference>
<comment type="similarity">
    <text evidence="1">Belongs to the bactofilin family.</text>
</comment>
<organism evidence="2 3">
    <name type="scientific">Novosphingobium olei</name>
    <dbReference type="NCBI Taxonomy" id="2728851"/>
    <lineage>
        <taxon>Bacteria</taxon>
        <taxon>Pseudomonadati</taxon>
        <taxon>Pseudomonadota</taxon>
        <taxon>Alphaproteobacteria</taxon>
        <taxon>Sphingomonadales</taxon>
        <taxon>Sphingomonadaceae</taxon>
        <taxon>Novosphingobium</taxon>
    </lineage>
</organism>
<evidence type="ECO:0000256" key="1">
    <source>
        <dbReference type="ARBA" id="ARBA00044755"/>
    </source>
</evidence>
<accession>A0A7Y0BMG3</accession>
<protein>
    <submittedName>
        <fullName evidence="2">Polymer-forming cytoskeletal protein</fullName>
    </submittedName>
</protein>
<name>A0A7Y0BMG3_9SPHN</name>
<dbReference type="PANTHER" id="PTHR35024">
    <property type="entry name" value="HYPOTHETICAL CYTOSOLIC PROTEIN"/>
    <property type="match status" value="1"/>
</dbReference>
<dbReference type="InterPro" id="IPR007607">
    <property type="entry name" value="BacA/B"/>
</dbReference>
<comment type="caution">
    <text evidence="2">The sequence shown here is derived from an EMBL/GenBank/DDBJ whole genome shotgun (WGS) entry which is preliminary data.</text>
</comment>
<reference evidence="2 3" key="1">
    <citation type="submission" date="2020-04" db="EMBL/GenBank/DDBJ databases">
        <title>Novosphingobium sp. TW-4 isolated from soil.</title>
        <authorList>
            <person name="Dahal R.H."/>
            <person name="Chaudhary D.K."/>
        </authorList>
    </citation>
    <scope>NUCLEOTIDE SEQUENCE [LARGE SCALE GENOMIC DNA]</scope>
    <source>
        <strain evidence="2 3">TW-4</strain>
    </source>
</reference>
<dbReference type="Pfam" id="PF04519">
    <property type="entry name" value="Bactofilin"/>
    <property type="match status" value="1"/>
</dbReference>